<comment type="caution">
    <text evidence="2">The sequence shown here is derived from an EMBL/GenBank/DDBJ whole genome shotgun (WGS) entry which is preliminary data.</text>
</comment>
<accession>A0AAV4FJB7</accession>
<evidence type="ECO:0000313" key="2">
    <source>
        <dbReference type="EMBL" id="GFR73522.1"/>
    </source>
</evidence>
<protein>
    <submittedName>
        <fullName evidence="2">Uncharacterized protein</fullName>
    </submittedName>
</protein>
<keyword evidence="3" id="KW-1185">Reference proteome</keyword>
<dbReference type="Proteomes" id="UP000762676">
    <property type="component" value="Unassembled WGS sequence"/>
</dbReference>
<proteinExistence type="predicted"/>
<dbReference type="EMBL" id="BMAT01011479">
    <property type="protein sequence ID" value="GFR73522.1"/>
    <property type="molecule type" value="Genomic_DNA"/>
</dbReference>
<organism evidence="2 3">
    <name type="scientific">Elysia marginata</name>
    <dbReference type="NCBI Taxonomy" id="1093978"/>
    <lineage>
        <taxon>Eukaryota</taxon>
        <taxon>Metazoa</taxon>
        <taxon>Spiralia</taxon>
        <taxon>Lophotrochozoa</taxon>
        <taxon>Mollusca</taxon>
        <taxon>Gastropoda</taxon>
        <taxon>Heterobranchia</taxon>
        <taxon>Euthyneura</taxon>
        <taxon>Panpulmonata</taxon>
        <taxon>Sacoglossa</taxon>
        <taxon>Placobranchoidea</taxon>
        <taxon>Plakobranchidae</taxon>
        <taxon>Elysia</taxon>
    </lineage>
</organism>
<reference evidence="2 3" key="1">
    <citation type="journal article" date="2021" name="Elife">
        <title>Chloroplast acquisition without the gene transfer in kleptoplastic sea slugs, Plakobranchus ocellatus.</title>
        <authorList>
            <person name="Maeda T."/>
            <person name="Takahashi S."/>
            <person name="Yoshida T."/>
            <person name="Shimamura S."/>
            <person name="Takaki Y."/>
            <person name="Nagai Y."/>
            <person name="Toyoda A."/>
            <person name="Suzuki Y."/>
            <person name="Arimoto A."/>
            <person name="Ishii H."/>
            <person name="Satoh N."/>
            <person name="Nishiyama T."/>
            <person name="Hasebe M."/>
            <person name="Maruyama T."/>
            <person name="Minagawa J."/>
            <person name="Obokata J."/>
            <person name="Shigenobu S."/>
        </authorList>
    </citation>
    <scope>NUCLEOTIDE SEQUENCE [LARGE SCALE GENOMIC DNA]</scope>
</reference>
<evidence type="ECO:0000313" key="3">
    <source>
        <dbReference type="Proteomes" id="UP000762676"/>
    </source>
</evidence>
<gene>
    <name evidence="2" type="ORF">ElyMa_005732400</name>
</gene>
<evidence type="ECO:0000256" key="1">
    <source>
        <dbReference type="SAM" id="Phobius"/>
    </source>
</evidence>
<sequence length="111" mass="12385">MRLHCHYSNNLCLLNTARSKYSNLVIAEVVAVVEVVVVVVVVVVVLVVVIDNFKYLYTRYTYSCETPMSVDHPHSRLGPGARDRLLTSGHIPLKFSKLTRGDALEKPGMIS</sequence>
<keyword evidence="1" id="KW-0812">Transmembrane</keyword>
<name>A0AAV4FJB7_9GAST</name>
<keyword evidence="1" id="KW-1133">Transmembrane helix</keyword>
<keyword evidence="1" id="KW-0472">Membrane</keyword>
<dbReference type="AlphaFoldDB" id="A0AAV4FJB7"/>
<feature type="transmembrane region" description="Helical" evidence="1">
    <location>
        <begin position="24"/>
        <end position="50"/>
    </location>
</feature>